<dbReference type="EMBL" id="PVXM01000019">
    <property type="protein sequence ID" value="PRR73594.1"/>
    <property type="molecule type" value="Genomic_DNA"/>
</dbReference>
<dbReference type="PANTHER" id="PTHR43656:SF2">
    <property type="entry name" value="BINDING OXIDOREDUCTASE, PUTATIVE (AFU_ORTHOLOGUE AFUA_2G08260)-RELATED"/>
    <property type="match status" value="1"/>
</dbReference>
<gene>
    <name evidence="4" type="ORF">MOHU_11290</name>
</gene>
<reference evidence="4 5" key="1">
    <citation type="submission" date="2018-03" db="EMBL/GenBank/DDBJ databases">
        <title>Genome sequence of Moorella humiferrea DSM 23265.</title>
        <authorList>
            <person name="Poehlein A."/>
            <person name="Daniel R."/>
        </authorList>
    </citation>
    <scope>NUCLEOTIDE SEQUENCE [LARGE SCALE GENOMIC DNA]</scope>
    <source>
        <strain evidence="4 5">DSM 23265</strain>
    </source>
</reference>
<dbReference type="SUPFAM" id="SSF51395">
    <property type="entry name" value="FMN-linked oxidoreductases"/>
    <property type="match status" value="1"/>
</dbReference>
<dbReference type="GO" id="GO:0016491">
    <property type="term" value="F:oxidoreductase activity"/>
    <property type="evidence" value="ECO:0007669"/>
    <property type="project" value="UniProtKB-KW"/>
</dbReference>
<evidence type="ECO:0000259" key="3">
    <source>
        <dbReference type="Pfam" id="PF00724"/>
    </source>
</evidence>
<dbReference type="OrthoDB" id="9772736at2"/>
<evidence type="ECO:0000313" key="5">
    <source>
        <dbReference type="Proteomes" id="UP000238415"/>
    </source>
</evidence>
<dbReference type="RefSeq" id="WP_106005123.1">
    <property type="nucleotide sequence ID" value="NZ_CP136419.1"/>
</dbReference>
<dbReference type="InterPro" id="IPR051799">
    <property type="entry name" value="NADH_flavin_oxidoreductase"/>
</dbReference>
<protein>
    <submittedName>
        <fullName evidence="4">NADH oxidase</fullName>
        <ecNumber evidence="4">1.-.-.-</ecNumber>
    </submittedName>
</protein>
<dbReference type="EC" id="1.-.-.-" evidence="4"/>
<accession>A0A2T0AT44</accession>
<evidence type="ECO:0000313" key="4">
    <source>
        <dbReference type="EMBL" id="PRR73594.1"/>
    </source>
</evidence>
<name>A0A2T0AT44_9FIRM</name>
<comment type="caution">
    <text evidence="4">The sequence shown here is derived from an EMBL/GenBank/DDBJ whole genome shotgun (WGS) entry which is preliminary data.</text>
</comment>
<dbReference type="Pfam" id="PF00724">
    <property type="entry name" value="Oxidored_FMN"/>
    <property type="match status" value="1"/>
</dbReference>
<dbReference type="Proteomes" id="UP000238415">
    <property type="component" value="Unassembled WGS sequence"/>
</dbReference>
<dbReference type="InterPro" id="IPR001155">
    <property type="entry name" value="OxRdtase_FMN_N"/>
</dbReference>
<evidence type="ECO:0000256" key="2">
    <source>
        <dbReference type="ARBA" id="ARBA00023002"/>
    </source>
</evidence>
<keyword evidence="2 4" id="KW-0560">Oxidoreductase</keyword>
<proteinExistence type="predicted"/>
<dbReference type="PANTHER" id="PTHR43656">
    <property type="entry name" value="BINDING OXIDOREDUCTASE, PUTATIVE (AFU_ORTHOLOGUE AFUA_2G08260)-RELATED"/>
    <property type="match status" value="1"/>
</dbReference>
<sequence>MAPFSKFNFKNLMQLKEKIAELNLDIELTEDLRPLARRAKIGGRELPNSLAVHPMEGCDGSEDGSPSELTFRRYRRFARGGAGLLWFEATAVVPEGRANPRQLYINRSNVHTFKELLETARREAGDSMGAGHRPLCILQLTHSGRYSKPYGKPQPVIAYHDPHLDARAGVSPDQEAITDAELEQLQDKYVEAALLAQEAGFDGVDIKSCHRYLLSELLAAHTRAGRYGGDFNNRTRFLLETIEKVRARTGNDFILAVRLNAYDAHPYPYGWGVDPEDYTRADLSEPIRLVRLLKEKGVTLVSISAGNPYYTNPEVTRPFDTPPKGAGLPAEHPLESVARLFKITREIQEAEPGLAVVGSGYSWLRQFFGHAAAANIARGAATLAGAGRLAFAYPDFARDLLTNGQLDERRVCIACSRCTQIMRDGGRTGCVVRDGEVYMTIYKELSSAS</sequence>
<dbReference type="GO" id="GO:0010181">
    <property type="term" value="F:FMN binding"/>
    <property type="evidence" value="ECO:0007669"/>
    <property type="project" value="InterPro"/>
</dbReference>
<dbReference type="AlphaFoldDB" id="A0A2T0AT44"/>
<dbReference type="Gene3D" id="3.20.20.70">
    <property type="entry name" value="Aldolase class I"/>
    <property type="match status" value="1"/>
</dbReference>
<keyword evidence="5" id="KW-1185">Reference proteome</keyword>
<evidence type="ECO:0000256" key="1">
    <source>
        <dbReference type="ARBA" id="ARBA00022630"/>
    </source>
</evidence>
<dbReference type="InterPro" id="IPR013785">
    <property type="entry name" value="Aldolase_TIM"/>
</dbReference>
<keyword evidence="1" id="KW-0285">Flavoprotein</keyword>
<feature type="domain" description="NADH:flavin oxidoreductase/NADH oxidase N-terminal" evidence="3">
    <location>
        <begin position="40"/>
        <end position="263"/>
    </location>
</feature>
<organism evidence="4 5">
    <name type="scientific">Neomoorella humiferrea</name>
    <dbReference type="NCBI Taxonomy" id="676965"/>
    <lineage>
        <taxon>Bacteria</taxon>
        <taxon>Bacillati</taxon>
        <taxon>Bacillota</taxon>
        <taxon>Clostridia</taxon>
        <taxon>Neomoorellales</taxon>
        <taxon>Neomoorellaceae</taxon>
        <taxon>Neomoorella</taxon>
    </lineage>
</organism>